<keyword evidence="3" id="KW-1185">Reference proteome</keyword>
<protein>
    <submittedName>
        <fullName evidence="2">Uncharacterized protein</fullName>
    </submittedName>
</protein>
<dbReference type="EMBL" id="OY882877">
    <property type="protein sequence ID" value="CAK6442165.1"/>
    <property type="molecule type" value="Genomic_DNA"/>
</dbReference>
<organism evidence="2 3">
    <name type="scientific">Pipistrellus nathusii</name>
    <name type="common">Nathusius' pipistrelle</name>
    <dbReference type="NCBI Taxonomy" id="59473"/>
    <lineage>
        <taxon>Eukaryota</taxon>
        <taxon>Metazoa</taxon>
        <taxon>Chordata</taxon>
        <taxon>Craniata</taxon>
        <taxon>Vertebrata</taxon>
        <taxon>Euteleostomi</taxon>
        <taxon>Mammalia</taxon>
        <taxon>Eutheria</taxon>
        <taxon>Laurasiatheria</taxon>
        <taxon>Chiroptera</taxon>
        <taxon>Yangochiroptera</taxon>
        <taxon>Vespertilionidae</taxon>
        <taxon>Pipistrellus</taxon>
    </lineage>
</organism>
<accession>A0ABN9ZYL8</accession>
<dbReference type="Proteomes" id="UP001314169">
    <property type="component" value="Chromosome 20"/>
</dbReference>
<evidence type="ECO:0000313" key="2">
    <source>
        <dbReference type="EMBL" id="CAK6442165.1"/>
    </source>
</evidence>
<evidence type="ECO:0000256" key="1">
    <source>
        <dbReference type="SAM" id="MobiDB-lite"/>
    </source>
</evidence>
<feature type="region of interest" description="Disordered" evidence="1">
    <location>
        <begin position="55"/>
        <end position="95"/>
    </location>
</feature>
<name>A0ABN9ZYL8_PIPNA</name>
<proteinExistence type="predicted"/>
<sequence length="133" mass="15007">MITSEDSRMSFHVCENNAFTTRWDYSDSCDGRRSHCKQCPTLSSWHFHACLKPRPHRAPGHTSPLSPPGKCEDTPASSETHWAPRTRVSPWSSQLSAKVPRRPLVWRSRPSGSLGLPQRLRGGNRTKLGLIFT</sequence>
<reference evidence="2" key="1">
    <citation type="submission" date="2023-12" db="EMBL/GenBank/DDBJ databases">
        <authorList>
            <person name="Brown T."/>
        </authorList>
    </citation>
    <scope>NUCLEOTIDE SEQUENCE</scope>
</reference>
<evidence type="ECO:0000313" key="3">
    <source>
        <dbReference type="Proteomes" id="UP001314169"/>
    </source>
</evidence>
<gene>
    <name evidence="2" type="ORF">MPIPNATIZW_LOCUS10471</name>
</gene>